<dbReference type="AlphaFoldDB" id="A0A9N9JJY4"/>
<reference evidence="1" key="1">
    <citation type="submission" date="2021-06" db="EMBL/GenBank/DDBJ databases">
        <authorList>
            <person name="Kallberg Y."/>
            <person name="Tangrot J."/>
            <person name="Rosling A."/>
        </authorList>
    </citation>
    <scope>NUCLEOTIDE SEQUENCE</scope>
    <source>
        <strain evidence="1">MA453B</strain>
    </source>
</reference>
<accession>A0A9N9JJY4</accession>
<evidence type="ECO:0000313" key="2">
    <source>
        <dbReference type="Proteomes" id="UP000789405"/>
    </source>
</evidence>
<sequence>ETDGSNYYTIYNISDPTIVFSTSDSEIGAIFPAKEDVPHAIQYLF</sequence>
<dbReference type="EMBL" id="CAJVPY010023269">
    <property type="protein sequence ID" value="CAG8784754.1"/>
    <property type="molecule type" value="Genomic_DNA"/>
</dbReference>
<evidence type="ECO:0000313" key="1">
    <source>
        <dbReference type="EMBL" id="CAG8784754.1"/>
    </source>
</evidence>
<comment type="caution">
    <text evidence="1">The sequence shown here is derived from an EMBL/GenBank/DDBJ whole genome shotgun (WGS) entry which is preliminary data.</text>
</comment>
<proteinExistence type="predicted"/>
<gene>
    <name evidence="1" type="ORF">DERYTH_LOCUS20161</name>
</gene>
<name>A0A9N9JJY4_9GLOM</name>
<protein>
    <submittedName>
        <fullName evidence="1">23327_t:CDS:1</fullName>
    </submittedName>
</protein>
<dbReference type="Proteomes" id="UP000789405">
    <property type="component" value="Unassembled WGS sequence"/>
</dbReference>
<organism evidence="1 2">
    <name type="scientific">Dentiscutata erythropus</name>
    <dbReference type="NCBI Taxonomy" id="1348616"/>
    <lineage>
        <taxon>Eukaryota</taxon>
        <taxon>Fungi</taxon>
        <taxon>Fungi incertae sedis</taxon>
        <taxon>Mucoromycota</taxon>
        <taxon>Glomeromycotina</taxon>
        <taxon>Glomeromycetes</taxon>
        <taxon>Diversisporales</taxon>
        <taxon>Gigasporaceae</taxon>
        <taxon>Dentiscutata</taxon>
    </lineage>
</organism>
<feature type="non-terminal residue" evidence="1">
    <location>
        <position position="1"/>
    </location>
</feature>
<keyword evidence="2" id="KW-1185">Reference proteome</keyword>